<gene>
    <name evidence="2" type="ORF">LCGC14_0323940</name>
</gene>
<dbReference type="AlphaFoldDB" id="A0A0F9WQM0"/>
<feature type="transmembrane region" description="Helical" evidence="1">
    <location>
        <begin position="42"/>
        <end position="62"/>
    </location>
</feature>
<comment type="caution">
    <text evidence="2">The sequence shown here is derived from an EMBL/GenBank/DDBJ whole genome shotgun (WGS) entry which is preliminary data.</text>
</comment>
<dbReference type="EMBL" id="LAZR01000221">
    <property type="protein sequence ID" value="KKN81023.1"/>
    <property type="molecule type" value="Genomic_DNA"/>
</dbReference>
<reference evidence="2" key="1">
    <citation type="journal article" date="2015" name="Nature">
        <title>Complex archaea that bridge the gap between prokaryotes and eukaryotes.</title>
        <authorList>
            <person name="Spang A."/>
            <person name="Saw J.H."/>
            <person name="Jorgensen S.L."/>
            <person name="Zaremba-Niedzwiedzka K."/>
            <person name="Martijn J."/>
            <person name="Lind A.E."/>
            <person name="van Eijk R."/>
            <person name="Schleper C."/>
            <person name="Guy L."/>
            <person name="Ettema T.J."/>
        </authorList>
    </citation>
    <scope>NUCLEOTIDE SEQUENCE</scope>
</reference>
<keyword evidence="1" id="KW-0812">Transmembrane</keyword>
<keyword evidence="1" id="KW-1133">Transmembrane helix</keyword>
<evidence type="ECO:0000313" key="2">
    <source>
        <dbReference type="EMBL" id="KKN81023.1"/>
    </source>
</evidence>
<accession>A0A0F9WQM0</accession>
<keyword evidence="1" id="KW-0472">Membrane</keyword>
<protein>
    <submittedName>
        <fullName evidence="2">Uncharacterized protein</fullName>
    </submittedName>
</protein>
<dbReference type="PROSITE" id="PS51257">
    <property type="entry name" value="PROKAR_LIPOPROTEIN"/>
    <property type="match status" value="1"/>
</dbReference>
<organism evidence="2">
    <name type="scientific">marine sediment metagenome</name>
    <dbReference type="NCBI Taxonomy" id="412755"/>
    <lineage>
        <taxon>unclassified sequences</taxon>
        <taxon>metagenomes</taxon>
        <taxon>ecological metagenomes</taxon>
    </lineage>
</organism>
<proteinExistence type="predicted"/>
<name>A0A0F9WQM0_9ZZZZ</name>
<feature type="transmembrane region" description="Helical" evidence="1">
    <location>
        <begin position="12"/>
        <end position="30"/>
    </location>
</feature>
<evidence type="ECO:0000256" key="1">
    <source>
        <dbReference type="SAM" id="Phobius"/>
    </source>
</evidence>
<sequence length="67" mass="7705">MFPRRKLIIPEIFLHETLLWLNFVLGYGCADNGNNLRLNKVSIFYCFRGGVVCAFFFGVNCLSDIEV</sequence>